<keyword evidence="4 8" id="KW-1133">Transmembrane helix</keyword>
<protein>
    <recommendedName>
        <fullName evidence="10">Ig-like domain-containing protein</fullName>
    </recommendedName>
</protein>
<evidence type="ECO:0000313" key="11">
    <source>
        <dbReference type="EMBL" id="SBP80685.1"/>
    </source>
</evidence>
<feature type="chain" id="PRO_5008367831" description="Ig-like domain-containing protein" evidence="9">
    <location>
        <begin position="19"/>
        <end position="304"/>
    </location>
</feature>
<feature type="domain" description="Ig-like" evidence="10">
    <location>
        <begin position="135"/>
        <end position="222"/>
    </location>
</feature>
<dbReference type="EMBL" id="HADZ01016744">
    <property type="protein sequence ID" value="SBP80685.1"/>
    <property type="molecule type" value="Transcribed_RNA"/>
</dbReference>
<keyword evidence="9" id="KW-0732">Signal</keyword>
<organism evidence="11">
    <name type="scientific">Nothobranchius kadleci</name>
    <name type="common">African annual killifish</name>
    <dbReference type="NCBI Taxonomy" id="1051664"/>
    <lineage>
        <taxon>Eukaryota</taxon>
        <taxon>Metazoa</taxon>
        <taxon>Chordata</taxon>
        <taxon>Craniata</taxon>
        <taxon>Vertebrata</taxon>
        <taxon>Euteleostomi</taxon>
        <taxon>Actinopterygii</taxon>
        <taxon>Neopterygii</taxon>
        <taxon>Teleostei</taxon>
        <taxon>Neoteleostei</taxon>
        <taxon>Acanthomorphata</taxon>
        <taxon>Ovalentaria</taxon>
        <taxon>Atherinomorphae</taxon>
        <taxon>Cyprinodontiformes</taxon>
        <taxon>Nothobranchiidae</taxon>
        <taxon>Nothobranchius</taxon>
    </lineage>
</organism>
<dbReference type="SMART" id="SM00409">
    <property type="entry name" value="IG"/>
    <property type="match status" value="1"/>
</dbReference>
<dbReference type="PANTHER" id="PTHR11973:SF23">
    <property type="entry name" value="C-ANSWER"/>
    <property type="match status" value="1"/>
</dbReference>
<dbReference type="InterPro" id="IPR013783">
    <property type="entry name" value="Ig-like_fold"/>
</dbReference>
<evidence type="ECO:0000256" key="6">
    <source>
        <dbReference type="ARBA" id="ARBA00023273"/>
    </source>
</evidence>
<dbReference type="GO" id="GO:0005886">
    <property type="term" value="C:plasma membrane"/>
    <property type="evidence" value="ECO:0007669"/>
    <property type="project" value="TreeGrafter"/>
</dbReference>
<keyword evidence="7" id="KW-0393">Immunoglobulin domain</keyword>
<keyword evidence="3 8" id="KW-0812">Transmembrane</keyword>
<dbReference type="InterPro" id="IPR003599">
    <property type="entry name" value="Ig_sub"/>
</dbReference>
<dbReference type="PROSITE" id="PS00290">
    <property type="entry name" value="IG_MHC"/>
    <property type="match status" value="1"/>
</dbReference>
<evidence type="ECO:0000256" key="9">
    <source>
        <dbReference type="SAM" id="SignalP"/>
    </source>
</evidence>
<feature type="signal peptide" evidence="9">
    <location>
        <begin position="1"/>
        <end position="18"/>
    </location>
</feature>
<dbReference type="PROSITE" id="PS50835">
    <property type="entry name" value="IG_LIKE"/>
    <property type="match status" value="1"/>
</dbReference>
<dbReference type="AlphaFoldDB" id="A0A1A8CPH9"/>
<dbReference type="CDD" id="cd00096">
    <property type="entry name" value="Ig"/>
    <property type="match status" value="1"/>
</dbReference>
<reference evidence="11" key="1">
    <citation type="submission" date="2016-05" db="EMBL/GenBank/DDBJ databases">
        <authorList>
            <person name="Lavstsen T."/>
            <person name="Jespersen J.S."/>
        </authorList>
    </citation>
    <scope>NUCLEOTIDE SEQUENCE</scope>
    <source>
        <tissue evidence="11">Brain</tissue>
    </source>
</reference>
<dbReference type="GO" id="GO:0007155">
    <property type="term" value="P:cell adhesion"/>
    <property type="evidence" value="ECO:0007669"/>
    <property type="project" value="TreeGrafter"/>
</dbReference>
<evidence type="ECO:0000256" key="3">
    <source>
        <dbReference type="ARBA" id="ARBA00022692"/>
    </source>
</evidence>
<dbReference type="InterPro" id="IPR003006">
    <property type="entry name" value="Ig/MHC_CS"/>
</dbReference>
<dbReference type="InterPro" id="IPR007110">
    <property type="entry name" value="Ig-like_dom"/>
</dbReference>
<dbReference type="GO" id="GO:0042995">
    <property type="term" value="C:cell projection"/>
    <property type="evidence" value="ECO:0007669"/>
    <property type="project" value="UniProtKB-SubCell"/>
</dbReference>
<name>A0A1A8CPH9_NOTKA</name>
<sequence>MKTFLVFALVVLIHGAFATLTIKGPTKPVLEEEPVMLECLSSESDFNVSQVHFEYFHPQYMTSWRRVWGSSMRDWYCMSGRWSDTEEENTGQLLISYPTRYSGVAFRCVSEAENVTAPDNASEPLTFKVQYLRQPSLTRQGYTSYLGVPNELRVRLGDDVVLKCSASSSEEPNYFWLKEGNDWILPSSTLTLRKMSAVDEGQYTCMVEHPSVASLSKKRTITITLLPKDAAWYETTNGRLWLITLAVAVSLLVFIAAVSVFFCRRAKRIRTNKGPIDDHSQKKPIYKTSAESLPSTCADNQPLV</sequence>
<dbReference type="SMART" id="SM00408">
    <property type="entry name" value="IGc2"/>
    <property type="match status" value="1"/>
</dbReference>
<accession>A0A1A8CPH9</accession>
<evidence type="ECO:0000256" key="8">
    <source>
        <dbReference type="SAM" id="Phobius"/>
    </source>
</evidence>
<keyword evidence="8" id="KW-0472">Membrane</keyword>
<dbReference type="InterPro" id="IPR051116">
    <property type="entry name" value="Surface_Rcpt/Adhesion_Mol"/>
</dbReference>
<evidence type="ECO:0000259" key="10">
    <source>
        <dbReference type="PROSITE" id="PS50835"/>
    </source>
</evidence>
<evidence type="ECO:0000256" key="4">
    <source>
        <dbReference type="ARBA" id="ARBA00022989"/>
    </source>
</evidence>
<proteinExistence type="predicted"/>
<dbReference type="InterPro" id="IPR003598">
    <property type="entry name" value="Ig_sub2"/>
</dbReference>
<comment type="subcellular location">
    <subcellularLocation>
        <location evidence="1">Cell projection</location>
    </subcellularLocation>
    <subcellularLocation>
        <location evidence="2">Membrane</location>
        <topology evidence="2">Single-pass type I membrane protein</topology>
    </subcellularLocation>
</comment>
<evidence type="ECO:0000256" key="2">
    <source>
        <dbReference type="ARBA" id="ARBA00004479"/>
    </source>
</evidence>
<dbReference type="InterPro" id="IPR036179">
    <property type="entry name" value="Ig-like_dom_sf"/>
</dbReference>
<dbReference type="Pfam" id="PF13927">
    <property type="entry name" value="Ig_3"/>
    <property type="match status" value="1"/>
</dbReference>
<dbReference type="PANTHER" id="PTHR11973">
    <property type="entry name" value="CELL SURFACE GLYCOPROTEIN MUC18-RELATED"/>
    <property type="match status" value="1"/>
</dbReference>
<evidence type="ECO:0000256" key="5">
    <source>
        <dbReference type="ARBA" id="ARBA00023180"/>
    </source>
</evidence>
<reference evidence="11" key="2">
    <citation type="submission" date="2016-06" db="EMBL/GenBank/DDBJ databases">
        <title>The genome of a short-lived fish provides insights into sex chromosome evolution and the genetic control of aging.</title>
        <authorList>
            <person name="Reichwald K."/>
            <person name="Felder M."/>
            <person name="Petzold A."/>
            <person name="Koch P."/>
            <person name="Groth M."/>
            <person name="Platzer M."/>
        </authorList>
    </citation>
    <scope>NUCLEOTIDE SEQUENCE</scope>
    <source>
        <tissue evidence="11">Brain</tissue>
    </source>
</reference>
<keyword evidence="5" id="KW-0325">Glycoprotein</keyword>
<evidence type="ECO:0000256" key="7">
    <source>
        <dbReference type="ARBA" id="ARBA00023319"/>
    </source>
</evidence>
<gene>
    <name evidence="11" type="primary">Nfu_g_1_010995</name>
</gene>
<dbReference type="SUPFAM" id="SSF48726">
    <property type="entry name" value="Immunoglobulin"/>
    <property type="match status" value="1"/>
</dbReference>
<keyword evidence="6" id="KW-0966">Cell projection</keyword>
<dbReference type="Gene3D" id="2.60.40.10">
    <property type="entry name" value="Immunoglobulins"/>
    <property type="match status" value="1"/>
</dbReference>
<feature type="transmembrane region" description="Helical" evidence="8">
    <location>
        <begin position="240"/>
        <end position="263"/>
    </location>
</feature>
<evidence type="ECO:0000256" key="1">
    <source>
        <dbReference type="ARBA" id="ARBA00004316"/>
    </source>
</evidence>